<sequence>MEYGKLCRVIGAIIIVLGLYLVVWGKSKDQNTRQISKEPILVDKQNAEESNNERMDHCNDEVLTIGSSGVRITTQD</sequence>
<organism evidence="2 3">
    <name type="scientific">Lupinus albus</name>
    <name type="common">White lupine</name>
    <name type="synonym">Lupinus termis</name>
    <dbReference type="NCBI Taxonomy" id="3870"/>
    <lineage>
        <taxon>Eukaryota</taxon>
        <taxon>Viridiplantae</taxon>
        <taxon>Streptophyta</taxon>
        <taxon>Embryophyta</taxon>
        <taxon>Tracheophyta</taxon>
        <taxon>Spermatophyta</taxon>
        <taxon>Magnoliopsida</taxon>
        <taxon>eudicotyledons</taxon>
        <taxon>Gunneridae</taxon>
        <taxon>Pentapetalae</taxon>
        <taxon>rosids</taxon>
        <taxon>fabids</taxon>
        <taxon>Fabales</taxon>
        <taxon>Fabaceae</taxon>
        <taxon>Papilionoideae</taxon>
        <taxon>50 kb inversion clade</taxon>
        <taxon>genistoids sensu lato</taxon>
        <taxon>core genistoids</taxon>
        <taxon>Genisteae</taxon>
        <taxon>Lupinus</taxon>
    </lineage>
</organism>
<comment type="caution">
    <text evidence="2">The sequence shown here is derived from an EMBL/GenBank/DDBJ whole genome shotgun (WGS) entry which is preliminary data.</text>
</comment>
<feature type="transmembrane region" description="Helical" evidence="1">
    <location>
        <begin position="6"/>
        <end position="24"/>
    </location>
</feature>
<name>A0A6A4QZZ9_LUPAL</name>
<protein>
    <submittedName>
        <fullName evidence="2">Uncharacterized protein</fullName>
    </submittedName>
</protein>
<reference evidence="3" key="1">
    <citation type="journal article" date="2020" name="Nat. Commun.">
        <title>Genome sequence of the cluster root forming white lupin.</title>
        <authorList>
            <person name="Hufnagel B."/>
            <person name="Marques A."/>
            <person name="Soriano A."/>
            <person name="Marques L."/>
            <person name="Divol F."/>
            <person name="Doumas P."/>
            <person name="Sallet E."/>
            <person name="Mancinotti D."/>
            <person name="Carrere S."/>
            <person name="Marande W."/>
            <person name="Arribat S."/>
            <person name="Keller J."/>
            <person name="Huneau C."/>
            <person name="Blein T."/>
            <person name="Aime D."/>
            <person name="Laguerre M."/>
            <person name="Taylor J."/>
            <person name="Schubert V."/>
            <person name="Nelson M."/>
            <person name="Geu-Flores F."/>
            <person name="Crespi M."/>
            <person name="Gallardo-Guerrero K."/>
            <person name="Delaux P.-M."/>
            <person name="Salse J."/>
            <person name="Berges H."/>
            <person name="Guyot R."/>
            <person name="Gouzy J."/>
            <person name="Peret B."/>
        </authorList>
    </citation>
    <scope>NUCLEOTIDE SEQUENCE [LARGE SCALE GENOMIC DNA]</scope>
    <source>
        <strain evidence="3">cv. Amiga</strain>
    </source>
</reference>
<accession>A0A6A4QZZ9</accession>
<dbReference type="Proteomes" id="UP000447434">
    <property type="component" value="Chromosome 2"/>
</dbReference>
<evidence type="ECO:0000313" key="2">
    <source>
        <dbReference type="EMBL" id="KAE9619440.1"/>
    </source>
</evidence>
<keyword evidence="1" id="KW-1133">Transmembrane helix</keyword>
<dbReference type="OrthoDB" id="1728340at2759"/>
<dbReference type="AlphaFoldDB" id="A0A6A4QZZ9"/>
<proteinExistence type="predicted"/>
<keyword evidence="3" id="KW-1185">Reference proteome</keyword>
<evidence type="ECO:0000256" key="1">
    <source>
        <dbReference type="SAM" id="Phobius"/>
    </source>
</evidence>
<evidence type="ECO:0000313" key="3">
    <source>
        <dbReference type="Proteomes" id="UP000447434"/>
    </source>
</evidence>
<keyword evidence="1" id="KW-0472">Membrane</keyword>
<keyword evidence="1" id="KW-0812">Transmembrane</keyword>
<dbReference type="EMBL" id="WOCE01000002">
    <property type="protein sequence ID" value="KAE9619440.1"/>
    <property type="molecule type" value="Genomic_DNA"/>
</dbReference>
<gene>
    <name evidence="2" type="ORF">Lalb_Chr02g0153141</name>
</gene>